<accession>A0A9D4IVK3</accession>
<dbReference type="Proteomes" id="UP000828390">
    <property type="component" value="Unassembled WGS sequence"/>
</dbReference>
<comment type="caution">
    <text evidence="1">The sequence shown here is derived from an EMBL/GenBank/DDBJ whole genome shotgun (WGS) entry which is preliminary data.</text>
</comment>
<dbReference type="EMBL" id="JAIWYP010000008">
    <property type="protein sequence ID" value="KAH3786499.1"/>
    <property type="molecule type" value="Genomic_DNA"/>
</dbReference>
<organism evidence="1 2">
    <name type="scientific">Dreissena polymorpha</name>
    <name type="common">Zebra mussel</name>
    <name type="synonym">Mytilus polymorpha</name>
    <dbReference type="NCBI Taxonomy" id="45954"/>
    <lineage>
        <taxon>Eukaryota</taxon>
        <taxon>Metazoa</taxon>
        <taxon>Spiralia</taxon>
        <taxon>Lophotrochozoa</taxon>
        <taxon>Mollusca</taxon>
        <taxon>Bivalvia</taxon>
        <taxon>Autobranchia</taxon>
        <taxon>Heteroconchia</taxon>
        <taxon>Euheterodonta</taxon>
        <taxon>Imparidentia</taxon>
        <taxon>Neoheterodontei</taxon>
        <taxon>Myida</taxon>
        <taxon>Dreissenoidea</taxon>
        <taxon>Dreissenidae</taxon>
        <taxon>Dreissena</taxon>
    </lineage>
</organism>
<protein>
    <submittedName>
        <fullName evidence="1">Uncharacterized protein</fullName>
    </submittedName>
</protein>
<reference evidence="1" key="2">
    <citation type="submission" date="2020-11" db="EMBL/GenBank/DDBJ databases">
        <authorList>
            <person name="McCartney M.A."/>
            <person name="Auch B."/>
            <person name="Kono T."/>
            <person name="Mallez S."/>
            <person name="Becker A."/>
            <person name="Gohl D.M."/>
            <person name="Silverstein K.A.T."/>
            <person name="Koren S."/>
            <person name="Bechman K.B."/>
            <person name="Herman A."/>
            <person name="Abrahante J.E."/>
            <person name="Garbe J."/>
        </authorList>
    </citation>
    <scope>NUCLEOTIDE SEQUENCE</scope>
    <source>
        <strain evidence="1">Duluth1</strain>
        <tissue evidence="1">Whole animal</tissue>
    </source>
</reference>
<name>A0A9D4IVK3_DREPO</name>
<dbReference type="AlphaFoldDB" id="A0A9D4IVK3"/>
<keyword evidence="2" id="KW-1185">Reference proteome</keyword>
<gene>
    <name evidence="1" type="ORF">DPMN_164606</name>
</gene>
<evidence type="ECO:0000313" key="1">
    <source>
        <dbReference type="EMBL" id="KAH3786499.1"/>
    </source>
</evidence>
<sequence length="57" mass="6370">MMGERSEGVRKINTGSFTGFSFVFKNDSKVGFDLKGWSAPYFSLKCSRAMNEGSTMF</sequence>
<proteinExistence type="predicted"/>
<reference evidence="1" key="1">
    <citation type="journal article" date="2019" name="bioRxiv">
        <title>The Genome of the Zebra Mussel, Dreissena polymorpha: A Resource for Invasive Species Research.</title>
        <authorList>
            <person name="McCartney M.A."/>
            <person name="Auch B."/>
            <person name="Kono T."/>
            <person name="Mallez S."/>
            <person name="Zhang Y."/>
            <person name="Obille A."/>
            <person name="Becker A."/>
            <person name="Abrahante J.E."/>
            <person name="Garbe J."/>
            <person name="Badalamenti J.P."/>
            <person name="Herman A."/>
            <person name="Mangelson H."/>
            <person name="Liachko I."/>
            <person name="Sullivan S."/>
            <person name="Sone E.D."/>
            <person name="Koren S."/>
            <person name="Silverstein K.A.T."/>
            <person name="Beckman K.B."/>
            <person name="Gohl D.M."/>
        </authorList>
    </citation>
    <scope>NUCLEOTIDE SEQUENCE</scope>
    <source>
        <strain evidence="1">Duluth1</strain>
        <tissue evidence="1">Whole animal</tissue>
    </source>
</reference>
<evidence type="ECO:0000313" key="2">
    <source>
        <dbReference type="Proteomes" id="UP000828390"/>
    </source>
</evidence>